<dbReference type="RefSeq" id="WP_131152923.1">
    <property type="nucleotide sequence ID" value="NZ_SJTG01000004.1"/>
</dbReference>
<proteinExistence type="predicted"/>
<accession>A0A4R0YR78</accession>
<feature type="transmembrane region" description="Helical" evidence="1">
    <location>
        <begin position="310"/>
        <end position="328"/>
    </location>
</feature>
<feature type="transmembrane region" description="Helical" evidence="1">
    <location>
        <begin position="217"/>
        <end position="238"/>
    </location>
</feature>
<keyword evidence="1" id="KW-0472">Membrane</keyword>
<name>A0A4R0YR78_9GAMM</name>
<feature type="transmembrane region" description="Helical" evidence="1">
    <location>
        <begin position="250"/>
        <end position="268"/>
    </location>
</feature>
<dbReference type="EMBL" id="SJTG01000004">
    <property type="protein sequence ID" value="TCI08625.1"/>
    <property type="molecule type" value="Genomic_DNA"/>
</dbReference>
<evidence type="ECO:0000313" key="2">
    <source>
        <dbReference type="EMBL" id="TCI08625.1"/>
    </source>
</evidence>
<keyword evidence="1" id="KW-1133">Transmembrane helix</keyword>
<keyword evidence="3" id="KW-1185">Reference proteome</keyword>
<protein>
    <recommendedName>
        <fullName evidence="4">PH domain-containing protein</fullName>
    </recommendedName>
</protein>
<gene>
    <name evidence="2" type="ORF">EZM97_28855</name>
</gene>
<comment type="caution">
    <text evidence="2">The sequence shown here is derived from an EMBL/GenBank/DDBJ whole genome shotgun (WGS) entry which is preliminary data.</text>
</comment>
<feature type="transmembrane region" description="Helical" evidence="1">
    <location>
        <begin position="280"/>
        <end position="298"/>
    </location>
</feature>
<evidence type="ECO:0000313" key="3">
    <source>
        <dbReference type="Proteomes" id="UP000291822"/>
    </source>
</evidence>
<feature type="transmembrane region" description="Helical" evidence="1">
    <location>
        <begin position="191"/>
        <end position="211"/>
    </location>
</feature>
<sequence length="413" mass="44366">MRNVGAPGGAGGGFASASPVIYRYSSASLRNAWILGVLFSTAAVGLTAWFLRDFVAGRLEGPAFAGYLLMPAFLGLLALIAIAWIKTRLVLSADAIELRGLLSTRRMARGDIVGFRPGSQSATCFLIGKHGKSFDVPGDIPLDDRFAAWMGELPNLTALEQQAVLEQVRADTRLGIDPEQRMARLLQARRLAGALTWMSLGLVLWCLIYPWPYDLVVGLTIAWPWICIAIALGSRGLIRLDGKVGDPRPVLAVPMLMPALAIALRALFDVDLVNPGQAFVWGAIAGVPLGIVQWRATVLSSRMTARFFGGLGYIALATCYGAGALSLMNVRLDHRLPVVSPVTVSGKHISSGKHTTYQLDVSGWPGYPRGHRFTVSRVHYERARKGDALCAIEHAGALGMAWLDLGNCPAATP</sequence>
<reference evidence="2 3" key="1">
    <citation type="submission" date="2019-02" db="EMBL/GenBank/DDBJ databases">
        <title>Dyella amyloliquefaciens sp. nov., isolated from forest soil.</title>
        <authorList>
            <person name="Gao Z.-H."/>
            <person name="Qiu L.-H."/>
        </authorList>
    </citation>
    <scope>NUCLEOTIDE SEQUENCE [LARGE SCALE GENOMIC DNA]</scope>
    <source>
        <strain evidence="2 3">KACC 12747</strain>
    </source>
</reference>
<feature type="transmembrane region" description="Helical" evidence="1">
    <location>
        <begin position="32"/>
        <end position="51"/>
    </location>
</feature>
<keyword evidence="1" id="KW-0812">Transmembrane</keyword>
<organism evidence="2 3">
    <name type="scientific">Dyella soli</name>
    <dbReference type="NCBI Taxonomy" id="522319"/>
    <lineage>
        <taxon>Bacteria</taxon>
        <taxon>Pseudomonadati</taxon>
        <taxon>Pseudomonadota</taxon>
        <taxon>Gammaproteobacteria</taxon>
        <taxon>Lysobacterales</taxon>
        <taxon>Rhodanobacteraceae</taxon>
        <taxon>Dyella</taxon>
    </lineage>
</organism>
<feature type="transmembrane region" description="Helical" evidence="1">
    <location>
        <begin position="63"/>
        <end position="85"/>
    </location>
</feature>
<evidence type="ECO:0000256" key="1">
    <source>
        <dbReference type="SAM" id="Phobius"/>
    </source>
</evidence>
<evidence type="ECO:0008006" key="4">
    <source>
        <dbReference type="Google" id="ProtNLM"/>
    </source>
</evidence>
<dbReference type="AlphaFoldDB" id="A0A4R0YR78"/>
<dbReference type="Proteomes" id="UP000291822">
    <property type="component" value="Unassembled WGS sequence"/>
</dbReference>